<accession>A0AAE3R0Z4</accession>
<keyword evidence="2" id="KW-1185">Reference proteome</keyword>
<evidence type="ECO:0000313" key="1">
    <source>
        <dbReference type="EMBL" id="MDJ1501719.1"/>
    </source>
</evidence>
<reference evidence="1" key="1">
    <citation type="submission" date="2023-05" db="EMBL/GenBank/DDBJ databases">
        <authorList>
            <person name="Zhang X."/>
        </authorList>
    </citation>
    <scope>NUCLEOTIDE SEQUENCE</scope>
    <source>
        <strain evidence="1">BD1B2-1</strain>
    </source>
</reference>
<comment type="caution">
    <text evidence="1">The sequence shown here is derived from an EMBL/GenBank/DDBJ whole genome shotgun (WGS) entry which is preliminary data.</text>
</comment>
<evidence type="ECO:0000313" key="2">
    <source>
        <dbReference type="Proteomes" id="UP001232063"/>
    </source>
</evidence>
<sequence>MYSYHKRIQISLSFIVLVLFVGCFTSYSQTKKSTTPAFVFKYEGNNLTEFLQRNTRYPARLQNLTDSCKAFVFGFCVRFVVNASGKVSNISFSNQVHISIQEEMQRVLKLTNTHWKARGGITQQAMILPVIYARGDCLNRNMDGVSGTEYQAVLNNIFDFLYKNQNTSGNKTAILPTIEVIGYQTMR</sequence>
<protein>
    <recommendedName>
        <fullName evidence="3">TonB C-terminal domain-containing protein</fullName>
    </recommendedName>
</protein>
<dbReference type="Proteomes" id="UP001232063">
    <property type="component" value="Unassembled WGS sequence"/>
</dbReference>
<organism evidence="1 2">
    <name type="scientific">Xanthocytophaga agilis</name>
    <dbReference type="NCBI Taxonomy" id="3048010"/>
    <lineage>
        <taxon>Bacteria</taxon>
        <taxon>Pseudomonadati</taxon>
        <taxon>Bacteroidota</taxon>
        <taxon>Cytophagia</taxon>
        <taxon>Cytophagales</taxon>
        <taxon>Rhodocytophagaceae</taxon>
        <taxon>Xanthocytophaga</taxon>
    </lineage>
</organism>
<evidence type="ECO:0008006" key="3">
    <source>
        <dbReference type="Google" id="ProtNLM"/>
    </source>
</evidence>
<gene>
    <name evidence="1" type="ORF">QNI22_13720</name>
</gene>
<dbReference type="EMBL" id="JASJOU010000004">
    <property type="protein sequence ID" value="MDJ1501719.1"/>
    <property type="molecule type" value="Genomic_DNA"/>
</dbReference>
<proteinExistence type="predicted"/>
<dbReference type="AlphaFoldDB" id="A0AAE3R0Z4"/>
<dbReference type="PROSITE" id="PS51257">
    <property type="entry name" value="PROKAR_LIPOPROTEIN"/>
    <property type="match status" value="1"/>
</dbReference>
<dbReference type="Gene3D" id="3.30.1150.10">
    <property type="match status" value="1"/>
</dbReference>
<name>A0AAE3R0Z4_9BACT</name>
<dbReference type="RefSeq" id="WP_314511316.1">
    <property type="nucleotide sequence ID" value="NZ_JASJOU010000004.1"/>
</dbReference>